<protein>
    <submittedName>
        <fullName evidence="7">HAMP domain-containing protein</fullName>
    </submittedName>
    <submittedName>
        <fullName evidence="8">Methyl-accepting chemotaxis protein</fullName>
    </submittedName>
</protein>
<feature type="transmembrane region" description="Helical" evidence="4">
    <location>
        <begin position="6"/>
        <end position="28"/>
    </location>
</feature>
<dbReference type="AlphaFoldDB" id="A0A347W3U3"/>
<dbReference type="SUPFAM" id="SSF58104">
    <property type="entry name" value="Methyl-accepting chemotaxis protein (MCP) signaling domain"/>
    <property type="match status" value="1"/>
</dbReference>
<dbReference type="CDD" id="cd06225">
    <property type="entry name" value="HAMP"/>
    <property type="match status" value="1"/>
</dbReference>
<comment type="caution">
    <text evidence="8">The sequence shown here is derived from an EMBL/GenBank/DDBJ whole genome shotgun (WGS) entry which is preliminary data.</text>
</comment>
<dbReference type="Gene3D" id="1.10.287.950">
    <property type="entry name" value="Methyl-accepting chemotaxis protein"/>
    <property type="match status" value="1"/>
</dbReference>
<dbReference type="PROSITE" id="PS50111">
    <property type="entry name" value="CHEMOTAXIS_TRANSDUC_2"/>
    <property type="match status" value="1"/>
</dbReference>
<evidence type="ECO:0000313" key="7">
    <source>
        <dbReference type="EMBL" id="MWV69573.1"/>
    </source>
</evidence>
<evidence type="ECO:0000313" key="10">
    <source>
        <dbReference type="Proteomes" id="UP000477070"/>
    </source>
</evidence>
<dbReference type="InterPro" id="IPR003660">
    <property type="entry name" value="HAMP_dom"/>
</dbReference>
<dbReference type="EMBL" id="JRMP02000008">
    <property type="protein sequence ID" value="TLD94292.1"/>
    <property type="molecule type" value="Genomic_DNA"/>
</dbReference>
<dbReference type="RefSeq" id="WP_118949223.1">
    <property type="nucleotide sequence ID" value="NZ_JRMP02000008.1"/>
</dbReference>
<dbReference type="Proteomes" id="UP000029714">
    <property type="component" value="Unassembled WGS sequence"/>
</dbReference>
<reference evidence="7 10" key="4">
    <citation type="submission" date="2019-12" db="EMBL/GenBank/DDBJ databases">
        <title>Multi-Generational Helicobacter saguini Isolates.</title>
        <authorList>
            <person name="Mannion A."/>
            <person name="Shen Z."/>
            <person name="Fox J.G."/>
        </authorList>
    </citation>
    <scope>NUCLEOTIDE SEQUENCE [LARGE SCALE GENOMIC DNA]</scope>
    <source>
        <strain evidence="7">16-048</strain>
        <strain evidence="10">16-048 (F4)</strain>
    </source>
</reference>
<dbReference type="EMBL" id="QBIU01000001">
    <property type="protein sequence ID" value="MWV69573.1"/>
    <property type="molecule type" value="Genomic_DNA"/>
</dbReference>
<evidence type="ECO:0000256" key="4">
    <source>
        <dbReference type="SAM" id="Phobius"/>
    </source>
</evidence>
<evidence type="ECO:0000256" key="2">
    <source>
        <dbReference type="ARBA" id="ARBA00029447"/>
    </source>
</evidence>
<dbReference type="SMART" id="SM00283">
    <property type="entry name" value="MA"/>
    <property type="match status" value="1"/>
</dbReference>
<dbReference type="OrthoDB" id="9776024at2"/>
<dbReference type="Gene3D" id="3.30.450.290">
    <property type="match status" value="1"/>
</dbReference>
<keyword evidence="9" id="KW-1185">Reference proteome</keyword>
<comment type="similarity">
    <text evidence="2">Belongs to the methyl-accepting chemotaxis (MCP) protein family.</text>
</comment>
<evidence type="ECO:0000313" key="8">
    <source>
        <dbReference type="EMBL" id="TLD94292.1"/>
    </source>
</evidence>
<evidence type="ECO:0000256" key="3">
    <source>
        <dbReference type="PROSITE-ProRule" id="PRU00284"/>
    </source>
</evidence>
<dbReference type="PANTHER" id="PTHR32089:SF112">
    <property type="entry name" value="LYSOZYME-LIKE PROTEIN-RELATED"/>
    <property type="match status" value="1"/>
</dbReference>
<accession>A0A347W3U3</accession>
<feature type="domain" description="Methyl-accepting transducer" evidence="5">
    <location>
        <begin position="256"/>
        <end position="492"/>
    </location>
</feature>
<reference evidence="8 9" key="2">
    <citation type="journal article" date="2016" name="Infect. Immun.">
        <title>Helicobacter saguini, a Novel Helicobacter Isolated from Cotton-Top Tamarins with Ulcerative Colitis, Has Proinflammatory Properties and Induces Typhlocolitis and Dysplasia in Gnotobiotic IL-10-/- Mice.</title>
        <authorList>
            <person name="Shen Z."/>
            <person name="Mannion A."/>
            <person name="Whary M.T."/>
            <person name="Muthupalani S."/>
            <person name="Sheh A."/>
            <person name="Feng Y."/>
            <person name="Gong G."/>
            <person name="Vandamme P."/>
            <person name="Holcombe H.R."/>
            <person name="Paster B.J."/>
            <person name="Fox J.G."/>
        </authorList>
    </citation>
    <scope>NUCLEOTIDE SEQUENCE [LARGE SCALE GENOMIC DNA]</scope>
    <source>
        <strain evidence="8 9">MIT 97-6194</strain>
    </source>
</reference>
<reference evidence="8 9" key="1">
    <citation type="journal article" date="2014" name="Genome Announc.">
        <title>Draft genome sequences of eight enterohepatic helicobacter species isolated from both laboratory and wild rodents.</title>
        <authorList>
            <person name="Sheh A."/>
            <person name="Shen Z."/>
            <person name="Fox J.G."/>
        </authorList>
    </citation>
    <scope>NUCLEOTIDE SEQUENCE [LARGE SCALE GENOMIC DNA]</scope>
    <source>
        <strain evidence="8 9">MIT 97-6194</strain>
    </source>
</reference>
<dbReference type="GO" id="GO:0007165">
    <property type="term" value="P:signal transduction"/>
    <property type="evidence" value="ECO:0007669"/>
    <property type="project" value="UniProtKB-KW"/>
</dbReference>
<keyword evidence="4" id="KW-0812">Transmembrane</keyword>
<gene>
    <name evidence="7" type="ORF">DCO61_06035</name>
    <name evidence="8" type="ORF">LS64_006120</name>
</gene>
<dbReference type="InterPro" id="IPR004089">
    <property type="entry name" value="MCPsignal_dom"/>
</dbReference>
<evidence type="ECO:0000259" key="5">
    <source>
        <dbReference type="PROSITE" id="PS50111"/>
    </source>
</evidence>
<reference evidence="8" key="3">
    <citation type="submission" date="2018-04" db="EMBL/GenBank/DDBJ databases">
        <authorList>
            <person name="Sheh A."/>
            <person name="Shen Z."/>
            <person name="Mannion A.J."/>
            <person name="Fox J.G."/>
        </authorList>
    </citation>
    <scope>NUCLEOTIDE SEQUENCE</scope>
    <source>
        <strain evidence="8">MIT 97-6194</strain>
    </source>
</reference>
<evidence type="ECO:0000256" key="1">
    <source>
        <dbReference type="ARBA" id="ARBA00023224"/>
    </source>
</evidence>
<evidence type="ECO:0000259" key="6">
    <source>
        <dbReference type="PROSITE" id="PS50885"/>
    </source>
</evidence>
<proteinExistence type="inferred from homology"/>
<sequence>MLKTFRAKVLFTLFIFIIFGFSGLYVIISNGYDKVAQKEGISIANMLGDSIFQTVRMSMNFGDREIMDAGLKQAGEIEGVQGVSIFRSNIVNEIYSPDEKQTTRADIIRIFESKQASIVEDKSIEGFVLHKPLIANETCMQCHANAKPDDVLGVLELKISLASTYDQIDETQHYLLITMVIASILALVALYFFFNKELVTPLNQLKGMAQELTEGGSGDLTKRIKIKSQDEIGTTSLYVNKFIETIQNTIALSKGVSEENTLTCLQLNEIAQILSKNSDEQFVVVDKVSTLTQDIDNQINVVESTTQQTINDITETGNILDEFVGNLQDSINLITESASEQEQVITNMDHLSENANNIRSILALIKDISEQTNVLALNAAIEAARAGEYGRSFAVVADQVKQLAQRTQKSLEEIGSNVNLVTQSVADVQQTISNVTTKMHEITDKTAPLIEHANNTKQKLQVTKDNSLSLQEISNAIAHHIKDLNKMMETITRFSSSNQNVGHNIQNVVNDMTQKAQMLEDSISKFKT</sequence>
<dbReference type="Pfam" id="PF00672">
    <property type="entry name" value="HAMP"/>
    <property type="match status" value="1"/>
</dbReference>
<dbReference type="Proteomes" id="UP000477070">
    <property type="component" value="Unassembled WGS sequence"/>
</dbReference>
<dbReference type="PANTHER" id="PTHR32089">
    <property type="entry name" value="METHYL-ACCEPTING CHEMOTAXIS PROTEIN MCPB"/>
    <property type="match status" value="1"/>
</dbReference>
<keyword evidence="4" id="KW-0472">Membrane</keyword>
<dbReference type="PROSITE" id="PS50885">
    <property type="entry name" value="HAMP"/>
    <property type="match status" value="1"/>
</dbReference>
<keyword evidence="4" id="KW-1133">Transmembrane helix</keyword>
<dbReference type="GO" id="GO:0016020">
    <property type="term" value="C:membrane"/>
    <property type="evidence" value="ECO:0007669"/>
    <property type="project" value="InterPro"/>
</dbReference>
<dbReference type="Pfam" id="PF00015">
    <property type="entry name" value="MCPsignal"/>
    <property type="match status" value="1"/>
</dbReference>
<organism evidence="8 9">
    <name type="scientific">Helicobacter saguini</name>
    <dbReference type="NCBI Taxonomy" id="1548018"/>
    <lineage>
        <taxon>Bacteria</taxon>
        <taxon>Pseudomonadati</taxon>
        <taxon>Campylobacterota</taxon>
        <taxon>Epsilonproteobacteria</taxon>
        <taxon>Campylobacterales</taxon>
        <taxon>Helicobacteraceae</taxon>
        <taxon>Helicobacter</taxon>
    </lineage>
</organism>
<name>A0A347W3U3_9HELI</name>
<keyword evidence="1 3" id="KW-0807">Transducer</keyword>
<evidence type="ECO:0000313" key="9">
    <source>
        <dbReference type="Proteomes" id="UP000029714"/>
    </source>
</evidence>
<feature type="domain" description="HAMP" evidence="6">
    <location>
        <begin position="196"/>
        <end position="251"/>
    </location>
</feature>
<dbReference type="SMART" id="SM00304">
    <property type="entry name" value="HAMP"/>
    <property type="match status" value="1"/>
</dbReference>
<feature type="transmembrane region" description="Helical" evidence="4">
    <location>
        <begin position="174"/>
        <end position="194"/>
    </location>
</feature>